<dbReference type="GO" id="GO:0051536">
    <property type="term" value="F:iron-sulfur cluster binding"/>
    <property type="evidence" value="ECO:0007669"/>
    <property type="project" value="UniProtKB-KW"/>
</dbReference>
<dbReference type="GO" id="GO:0004458">
    <property type="term" value="F:D-lactate dehydrogenase (cytochrome) activity"/>
    <property type="evidence" value="ECO:0007669"/>
    <property type="project" value="TreeGrafter"/>
</dbReference>
<keyword evidence="2" id="KW-0285">Flavoprotein</keyword>
<keyword evidence="5" id="KW-0560">Oxidoreductase</keyword>
<dbReference type="SUPFAM" id="SSF55103">
    <property type="entry name" value="FAD-linked oxidases, C-terminal domain"/>
    <property type="match status" value="1"/>
</dbReference>
<keyword evidence="11" id="KW-1185">Reference proteome</keyword>
<evidence type="ECO:0000256" key="7">
    <source>
        <dbReference type="ARBA" id="ARBA00023014"/>
    </source>
</evidence>
<dbReference type="Gene3D" id="3.30.465.10">
    <property type="match status" value="1"/>
</dbReference>
<evidence type="ECO:0000256" key="5">
    <source>
        <dbReference type="ARBA" id="ARBA00023002"/>
    </source>
</evidence>
<dbReference type="Pfam" id="PF13183">
    <property type="entry name" value="Fer4_8"/>
    <property type="match status" value="1"/>
</dbReference>
<organism evidence="10 11">
    <name type="scientific">Undibacterium terreum</name>
    <dbReference type="NCBI Taxonomy" id="1224302"/>
    <lineage>
        <taxon>Bacteria</taxon>
        <taxon>Pseudomonadati</taxon>
        <taxon>Pseudomonadota</taxon>
        <taxon>Betaproteobacteria</taxon>
        <taxon>Burkholderiales</taxon>
        <taxon>Oxalobacteraceae</taxon>
        <taxon>Undibacterium</taxon>
    </lineage>
</organism>
<dbReference type="InterPro" id="IPR017900">
    <property type="entry name" value="4Fe4S_Fe_S_CS"/>
</dbReference>
<dbReference type="InterPro" id="IPR036318">
    <property type="entry name" value="FAD-bd_PCMH-like_sf"/>
</dbReference>
<sequence>MLVKPIHLVPPGRSLGASPMLRQLQKELQGDVLFSAADRGRYSTDASIYQIMPLGVVVPRSQDDLLLALDIARQFHAPVLARGAGTSQCGQTIGEALVIDNSKWLNNVLEFDPKAMTVTVEPGIVLDHLNAWLKPHGLWFPVDVSTAAQCTIGGMAGNNSCGSRSIEYGNMVHNVLSIDAVLADGSQAQFGAVGKMKSSPRLDAILAGLQQIALREKDEIREQMPRVLRRVAGYNIDIFDCQNPKAYTDDGIANLSHILVGSEGTLAYSRQLTLKLAPLPQHKVLGVVNFNSFYQAMDMTQHIVKLGPTAVELVDRTMIDLAISNPAFKPVIEKALTGEPQAVLLVEFAGQTQAEQLQKLAQLVELMADLGLPGSVVEMPGANEQKALWEVRKAGLNIMMSMKGDGKPVSFIEDCAVPLEHLAEYTSQLTEVFHQYGTEGTWYAHASVGTLHVRPILDMRRGGAKDMREIAEAASALVRKYKGAYSGEHGDGLCRGEWVAWQYGPKINHAFQQIKQLFDPENRFSPDRIVNPPKMDDTGNFRFAPGYQELAHETQLDWSPWNVLRDPLSGVETAPGSGPDHTGGLAKLVEMCNNNGHCRKFDAGTMCPSYRITKDEKHVTRGRANTLRLAISGQLGQEGLASPEVRETLDLCVSCKGCKRDCPTGVDMAKIKIETKAAWTQKHGLRLRDKLVAYMPSYAPYASRFGGLIALAEKIPVVSAWVKQGLGLAAQRSAPRFKTSFLSNAQAGLATGSNGKEVLLFVDTFNNYMEPENARAAQQVLEAAGYRVHFSAVPGQRPLCCGRTYLSAGLVDQAKAEARRALDALLPFVNRGVAVVGLEPSCLLTLRDEFLNYGYGQEAEKLSRSAFLFEEFLVREKQAGRLQLNLQALDSSKVLVHGHCHQKAFDAFTPVQTVLKWIPQMELSVVESSCCGMAGSFGYEEEHYDASVAMAELSLLPAVRKAMADDRDTIVVADGTSCRHQIHDGAQQEAIHVARVLARSLKLAA</sequence>
<dbReference type="Proteomes" id="UP000637423">
    <property type="component" value="Unassembled WGS sequence"/>
</dbReference>
<feature type="domain" description="FAD-binding PCMH-type" evidence="9">
    <location>
        <begin position="49"/>
        <end position="279"/>
    </location>
</feature>
<dbReference type="GO" id="GO:1903457">
    <property type="term" value="P:lactate catabolic process"/>
    <property type="evidence" value="ECO:0007669"/>
    <property type="project" value="TreeGrafter"/>
</dbReference>
<dbReference type="InterPro" id="IPR016166">
    <property type="entry name" value="FAD-bd_PCMH"/>
</dbReference>
<dbReference type="PROSITE" id="PS51387">
    <property type="entry name" value="FAD_PCMH"/>
    <property type="match status" value="1"/>
</dbReference>
<evidence type="ECO:0000313" key="10">
    <source>
        <dbReference type="EMBL" id="GGC69294.1"/>
    </source>
</evidence>
<dbReference type="InterPro" id="IPR009051">
    <property type="entry name" value="Helical_ferredxn"/>
</dbReference>
<dbReference type="PANTHER" id="PTHR11748:SF119">
    <property type="entry name" value="D-2-HYDROXYGLUTARATE DEHYDROGENASE"/>
    <property type="match status" value="1"/>
</dbReference>
<dbReference type="PANTHER" id="PTHR11748">
    <property type="entry name" value="D-LACTATE DEHYDROGENASE"/>
    <property type="match status" value="1"/>
</dbReference>
<evidence type="ECO:0000256" key="3">
    <source>
        <dbReference type="ARBA" id="ARBA00022723"/>
    </source>
</evidence>
<dbReference type="AlphaFoldDB" id="A0A916UD28"/>
<accession>A0A916UD28</accession>
<comment type="cofactor">
    <cofactor evidence="1">
        <name>FAD</name>
        <dbReference type="ChEBI" id="CHEBI:57692"/>
    </cofactor>
</comment>
<evidence type="ECO:0000259" key="9">
    <source>
        <dbReference type="PROSITE" id="PS51387"/>
    </source>
</evidence>
<dbReference type="SUPFAM" id="SSF46548">
    <property type="entry name" value="alpha-helical ferredoxin"/>
    <property type="match status" value="1"/>
</dbReference>
<reference evidence="10" key="2">
    <citation type="submission" date="2020-09" db="EMBL/GenBank/DDBJ databases">
        <authorList>
            <person name="Sun Q."/>
            <person name="Zhou Y."/>
        </authorList>
    </citation>
    <scope>NUCLEOTIDE SEQUENCE</scope>
    <source>
        <strain evidence="10">CGMCC 1.10998</strain>
    </source>
</reference>
<dbReference type="SUPFAM" id="SSF56176">
    <property type="entry name" value="FAD-binding/transporter-associated domain-like"/>
    <property type="match status" value="1"/>
</dbReference>
<dbReference type="Pfam" id="PF02913">
    <property type="entry name" value="FAD-oxidase_C"/>
    <property type="match status" value="1"/>
</dbReference>
<reference evidence="10" key="1">
    <citation type="journal article" date="2014" name="Int. J. Syst. Evol. Microbiol.">
        <title>Complete genome sequence of Corynebacterium casei LMG S-19264T (=DSM 44701T), isolated from a smear-ripened cheese.</title>
        <authorList>
            <consortium name="US DOE Joint Genome Institute (JGI-PGF)"/>
            <person name="Walter F."/>
            <person name="Albersmeier A."/>
            <person name="Kalinowski J."/>
            <person name="Ruckert C."/>
        </authorList>
    </citation>
    <scope>NUCLEOTIDE SEQUENCE</scope>
    <source>
        <strain evidence="10">CGMCC 1.10998</strain>
    </source>
</reference>
<dbReference type="InterPro" id="IPR006094">
    <property type="entry name" value="Oxid_FAD_bind_N"/>
</dbReference>
<feature type="domain" description="4Fe-4S ferredoxin-type" evidence="8">
    <location>
        <begin position="641"/>
        <end position="672"/>
    </location>
</feature>
<evidence type="ECO:0000256" key="4">
    <source>
        <dbReference type="ARBA" id="ARBA00022827"/>
    </source>
</evidence>
<evidence type="ECO:0000256" key="2">
    <source>
        <dbReference type="ARBA" id="ARBA00022630"/>
    </source>
</evidence>
<keyword evidence="4" id="KW-0274">FAD</keyword>
<gene>
    <name evidence="10" type="ORF">GCM10011396_15410</name>
</gene>
<dbReference type="GO" id="GO:0046872">
    <property type="term" value="F:metal ion binding"/>
    <property type="evidence" value="ECO:0007669"/>
    <property type="project" value="UniProtKB-KW"/>
</dbReference>
<keyword evidence="3" id="KW-0479">Metal-binding</keyword>
<proteinExistence type="predicted"/>
<protein>
    <submittedName>
        <fullName evidence="10">Glycolate oxidase</fullName>
    </submittedName>
</protein>
<keyword evidence="6" id="KW-0408">Iron</keyword>
<dbReference type="InterPro" id="IPR016164">
    <property type="entry name" value="FAD-linked_Oxase-like_C"/>
</dbReference>
<dbReference type="InterPro" id="IPR004113">
    <property type="entry name" value="FAD-bd_oxidored_4_C"/>
</dbReference>
<keyword evidence="7" id="KW-0411">Iron-sulfur</keyword>
<dbReference type="InterPro" id="IPR017896">
    <property type="entry name" value="4Fe4S_Fe-S-bd"/>
</dbReference>
<name>A0A916UD28_9BURK</name>
<dbReference type="Gene3D" id="3.30.70.2190">
    <property type="match status" value="1"/>
</dbReference>
<evidence type="ECO:0000256" key="6">
    <source>
        <dbReference type="ARBA" id="ARBA00023004"/>
    </source>
</evidence>
<dbReference type="Gene3D" id="1.10.1060.10">
    <property type="entry name" value="Alpha-helical ferredoxin"/>
    <property type="match status" value="1"/>
</dbReference>
<dbReference type="InterPro" id="IPR016169">
    <property type="entry name" value="FAD-bd_PCMH_sub2"/>
</dbReference>
<dbReference type="PROSITE" id="PS51379">
    <property type="entry name" value="4FE4S_FER_2"/>
    <property type="match status" value="1"/>
</dbReference>
<comment type="caution">
    <text evidence="10">The sequence shown here is derived from an EMBL/GenBank/DDBJ whole genome shotgun (WGS) entry which is preliminary data.</text>
</comment>
<evidence type="ECO:0000313" key="11">
    <source>
        <dbReference type="Proteomes" id="UP000637423"/>
    </source>
</evidence>
<evidence type="ECO:0000259" key="8">
    <source>
        <dbReference type="PROSITE" id="PS51379"/>
    </source>
</evidence>
<dbReference type="Gene3D" id="3.30.70.2740">
    <property type="match status" value="1"/>
</dbReference>
<evidence type="ECO:0000256" key="1">
    <source>
        <dbReference type="ARBA" id="ARBA00001974"/>
    </source>
</evidence>
<dbReference type="GO" id="GO:0008720">
    <property type="term" value="F:D-lactate dehydrogenase (NAD+) activity"/>
    <property type="evidence" value="ECO:0007669"/>
    <property type="project" value="TreeGrafter"/>
</dbReference>
<dbReference type="PROSITE" id="PS00198">
    <property type="entry name" value="4FE4S_FER_1"/>
    <property type="match status" value="1"/>
</dbReference>
<dbReference type="GO" id="GO:0071949">
    <property type="term" value="F:FAD binding"/>
    <property type="evidence" value="ECO:0007669"/>
    <property type="project" value="InterPro"/>
</dbReference>
<dbReference type="Pfam" id="PF01565">
    <property type="entry name" value="FAD_binding_4"/>
    <property type="match status" value="1"/>
</dbReference>
<dbReference type="EMBL" id="BMED01000001">
    <property type="protein sequence ID" value="GGC69294.1"/>
    <property type="molecule type" value="Genomic_DNA"/>
</dbReference>
<dbReference type="RefSeq" id="WP_188565328.1">
    <property type="nucleotide sequence ID" value="NZ_BMED01000001.1"/>
</dbReference>